<gene>
    <name evidence="3" type="ORF">BCR34DRAFT_319639</name>
</gene>
<feature type="region of interest" description="Disordered" evidence="1">
    <location>
        <begin position="32"/>
        <end position="56"/>
    </location>
</feature>
<feature type="compositionally biased region" description="Polar residues" evidence="1">
    <location>
        <begin position="33"/>
        <end position="46"/>
    </location>
</feature>
<keyword evidence="4" id="KW-1185">Reference proteome</keyword>
<reference evidence="3 4" key="1">
    <citation type="submission" date="2016-07" db="EMBL/GenBank/DDBJ databases">
        <title>Pervasive Adenine N6-methylation of Active Genes in Fungi.</title>
        <authorList>
            <consortium name="DOE Joint Genome Institute"/>
            <person name="Mondo S.J."/>
            <person name="Dannebaum R.O."/>
            <person name="Kuo R.C."/>
            <person name="Labutti K."/>
            <person name="Haridas S."/>
            <person name="Kuo A."/>
            <person name="Salamov A."/>
            <person name="Ahrendt S.R."/>
            <person name="Lipzen A."/>
            <person name="Sullivan W."/>
            <person name="Andreopoulos W.B."/>
            <person name="Clum A."/>
            <person name="Lindquist E."/>
            <person name="Daum C."/>
            <person name="Ramamoorthy G.K."/>
            <person name="Gryganskyi A."/>
            <person name="Culley D."/>
            <person name="Magnuson J.K."/>
            <person name="James T.Y."/>
            <person name="O'Malley M.A."/>
            <person name="Stajich J.E."/>
            <person name="Spatafora J.W."/>
            <person name="Visel A."/>
            <person name="Grigoriev I.V."/>
        </authorList>
    </citation>
    <scope>NUCLEOTIDE SEQUENCE [LARGE SCALE GENOMIC DNA]</scope>
    <source>
        <strain evidence="3 4">CBS 115471</strain>
    </source>
</reference>
<feature type="signal peptide" evidence="2">
    <location>
        <begin position="1"/>
        <end position="16"/>
    </location>
</feature>
<comment type="caution">
    <text evidence="3">The sequence shown here is derived from an EMBL/GenBank/DDBJ whole genome shotgun (WGS) entry which is preliminary data.</text>
</comment>
<feature type="chain" id="PRO_5013208859" evidence="2">
    <location>
        <begin position="17"/>
        <end position="108"/>
    </location>
</feature>
<evidence type="ECO:0000256" key="1">
    <source>
        <dbReference type="SAM" id="MobiDB-lite"/>
    </source>
</evidence>
<protein>
    <submittedName>
        <fullName evidence="3">Uncharacterized protein</fullName>
    </submittedName>
</protein>
<keyword evidence="2" id="KW-0732">Signal</keyword>
<dbReference type="Proteomes" id="UP000193144">
    <property type="component" value="Unassembled WGS sequence"/>
</dbReference>
<proteinExistence type="predicted"/>
<evidence type="ECO:0000256" key="2">
    <source>
        <dbReference type="SAM" id="SignalP"/>
    </source>
</evidence>
<evidence type="ECO:0000313" key="3">
    <source>
        <dbReference type="EMBL" id="ORY18499.1"/>
    </source>
</evidence>
<organism evidence="3 4">
    <name type="scientific">Clohesyomyces aquaticus</name>
    <dbReference type="NCBI Taxonomy" id="1231657"/>
    <lineage>
        <taxon>Eukaryota</taxon>
        <taxon>Fungi</taxon>
        <taxon>Dikarya</taxon>
        <taxon>Ascomycota</taxon>
        <taxon>Pezizomycotina</taxon>
        <taxon>Dothideomycetes</taxon>
        <taxon>Pleosporomycetidae</taxon>
        <taxon>Pleosporales</taxon>
        <taxon>Lindgomycetaceae</taxon>
        <taxon>Clohesyomyces</taxon>
    </lineage>
</organism>
<name>A0A1Y2A7M2_9PLEO</name>
<accession>A0A1Y2A7M2</accession>
<evidence type="ECO:0000313" key="4">
    <source>
        <dbReference type="Proteomes" id="UP000193144"/>
    </source>
</evidence>
<dbReference type="OrthoDB" id="3783411at2759"/>
<dbReference type="EMBL" id="MCFA01000006">
    <property type="protein sequence ID" value="ORY18499.1"/>
    <property type="molecule type" value="Genomic_DNA"/>
</dbReference>
<dbReference type="AlphaFoldDB" id="A0A1Y2A7M2"/>
<sequence length="108" mass="11533">MRVTIVALALAASVVASPFQWARAEVTGIAISPNKTNGTHHPTNASGGHHNPHKEPTPSFILSCECPKPIVPVDLLSPSERCEFEWAHKMGCYYRAQGGCPSPAPVTC</sequence>